<protein>
    <submittedName>
        <fullName evidence="3">Uncharacterized protein</fullName>
    </submittedName>
</protein>
<comment type="caution">
    <text evidence="3">The sequence shown here is derived from an EMBL/GenBank/DDBJ whole genome shotgun (WGS) entry which is preliminary data.</text>
</comment>
<reference evidence="3" key="1">
    <citation type="submission" date="2017-07" db="EMBL/GenBank/DDBJ databases">
        <title>Taro Niue Genome Assembly and Annotation.</title>
        <authorList>
            <person name="Atibalentja N."/>
            <person name="Keating K."/>
            <person name="Fields C.J."/>
        </authorList>
    </citation>
    <scope>NUCLEOTIDE SEQUENCE</scope>
    <source>
        <strain evidence="3">Niue_2</strain>
        <tissue evidence="3">Leaf</tissue>
    </source>
</reference>
<evidence type="ECO:0000256" key="2">
    <source>
        <dbReference type="SAM" id="Phobius"/>
    </source>
</evidence>
<accession>A0A843VIA7</accession>
<evidence type="ECO:0000256" key="1">
    <source>
        <dbReference type="SAM" id="MobiDB-lite"/>
    </source>
</evidence>
<gene>
    <name evidence="3" type="ORF">Taro_024712</name>
</gene>
<dbReference type="EMBL" id="NMUH01001412">
    <property type="protein sequence ID" value="MQL92093.1"/>
    <property type="molecule type" value="Genomic_DNA"/>
</dbReference>
<keyword evidence="2" id="KW-0472">Membrane</keyword>
<dbReference type="AlphaFoldDB" id="A0A843VIA7"/>
<feature type="non-terminal residue" evidence="3">
    <location>
        <position position="1"/>
    </location>
</feature>
<keyword evidence="2" id="KW-0812">Transmembrane</keyword>
<keyword evidence="2" id="KW-1133">Transmembrane helix</keyword>
<dbReference type="Proteomes" id="UP000652761">
    <property type="component" value="Unassembled WGS sequence"/>
</dbReference>
<name>A0A843VIA7_COLES</name>
<proteinExistence type="predicted"/>
<evidence type="ECO:0000313" key="3">
    <source>
        <dbReference type="EMBL" id="MQL92093.1"/>
    </source>
</evidence>
<organism evidence="3 4">
    <name type="scientific">Colocasia esculenta</name>
    <name type="common">Wild taro</name>
    <name type="synonym">Arum esculentum</name>
    <dbReference type="NCBI Taxonomy" id="4460"/>
    <lineage>
        <taxon>Eukaryota</taxon>
        <taxon>Viridiplantae</taxon>
        <taxon>Streptophyta</taxon>
        <taxon>Embryophyta</taxon>
        <taxon>Tracheophyta</taxon>
        <taxon>Spermatophyta</taxon>
        <taxon>Magnoliopsida</taxon>
        <taxon>Liliopsida</taxon>
        <taxon>Araceae</taxon>
        <taxon>Aroideae</taxon>
        <taxon>Colocasieae</taxon>
        <taxon>Colocasia</taxon>
    </lineage>
</organism>
<feature type="transmembrane region" description="Helical" evidence="2">
    <location>
        <begin position="25"/>
        <end position="48"/>
    </location>
</feature>
<keyword evidence="4" id="KW-1185">Reference proteome</keyword>
<sequence>RESEYIRTASTVCLSSCLSCCSMDLQLLVVGVFVSYVLSFSLVGTASCRRRLYRQFRASKATPTSVKESDGYAGMQSPARGAGGHEDDLSETEVAGSGWGKRSEQLREIYRRIRCSNLLLYSSALGFFLFGDVGGINAVALPVRHLQ</sequence>
<feature type="region of interest" description="Disordered" evidence="1">
    <location>
        <begin position="65"/>
        <end position="96"/>
    </location>
</feature>
<feature type="transmembrane region" description="Helical" evidence="2">
    <location>
        <begin position="118"/>
        <end position="141"/>
    </location>
</feature>
<evidence type="ECO:0000313" key="4">
    <source>
        <dbReference type="Proteomes" id="UP000652761"/>
    </source>
</evidence>